<keyword evidence="3" id="KW-1185">Reference proteome</keyword>
<proteinExistence type="predicted"/>
<dbReference type="SUPFAM" id="SSF47413">
    <property type="entry name" value="lambda repressor-like DNA-binding domains"/>
    <property type="match status" value="1"/>
</dbReference>
<dbReference type="PROSITE" id="PS50943">
    <property type="entry name" value="HTH_CROC1"/>
    <property type="match status" value="1"/>
</dbReference>
<dbReference type="Gene3D" id="1.25.40.10">
    <property type="entry name" value="Tetratricopeptide repeat domain"/>
    <property type="match status" value="1"/>
</dbReference>
<dbReference type="EMBL" id="SFCC01000012">
    <property type="protein sequence ID" value="RZQ61499.1"/>
    <property type="molecule type" value="Genomic_DNA"/>
</dbReference>
<name>A0A4Q7J3E9_9PSEU</name>
<organism evidence="2 3">
    <name type="scientific">Amycolatopsis suaedae</name>
    <dbReference type="NCBI Taxonomy" id="2510978"/>
    <lineage>
        <taxon>Bacteria</taxon>
        <taxon>Bacillati</taxon>
        <taxon>Actinomycetota</taxon>
        <taxon>Actinomycetes</taxon>
        <taxon>Pseudonocardiales</taxon>
        <taxon>Pseudonocardiaceae</taxon>
        <taxon>Amycolatopsis</taxon>
    </lineage>
</organism>
<dbReference type="Pfam" id="PF13560">
    <property type="entry name" value="HTH_31"/>
    <property type="match status" value="1"/>
</dbReference>
<dbReference type="GO" id="GO:0003677">
    <property type="term" value="F:DNA binding"/>
    <property type="evidence" value="ECO:0007669"/>
    <property type="project" value="InterPro"/>
</dbReference>
<dbReference type="InterPro" id="IPR010982">
    <property type="entry name" value="Lambda_DNA-bd_dom_sf"/>
</dbReference>
<dbReference type="SMART" id="SM00530">
    <property type="entry name" value="HTH_XRE"/>
    <property type="match status" value="1"/>
</dbReference>
<feature type="domain" description="HTH cro/C1-type" evidence="1">
    <location>
        <begin position="18"/>
        <end position="72"/>
    </location>
</feature>
<dbReference type="AlphaFoldDB" id="A0A4Q7J3E9"/>
<accession>A0A4Q7J3E9</accession>
<evidence type="ECO:0000313" key="3">
    <source>
        <dbReference type="Proteomes" id="UP000292003"/>
    </source>
</evidence>
<dbReference type="RefSeq" id="WP_130477802.1">
    <property type="nucleotide sequence ID" value="NZ_SFCC01000012.1"/>
</dbReference>
<gene>
    <name evidence="2" type="ORF">EWH70_24330</name>
</gene>
<reference evidence="2 3" key="1">
    <citation type="submission" date="2019-02" db="EMBL/GenBank/DDBJ databases">
        <title>Draft genome sequence of Amycolatopsis sp. 8-3EHSu isolated from roots of Suaeda maritima.</title>
        <authorList>
            <person name="Duangmal K."/>
            <person name="Chantavorakit T."/>
        </authorList>
    </citation>
    <scope>NUCLEOTIDE SEQUENCE [LARGE SCALE GENOMIC DNA]</scope>
    <source>
        <strain evidence="2 3">8-3EHSu</strain>
    </source>
</reference>
<dbReference type="InterPro" id="IPR011990">
    <property type="entry name" value="TPR-like_helical_dom_sf"/>
</dbReference>
<protein>
    <submittedName>
        <fullName evidence="2">Helix-turn-helix domain-containing protein</fullName>
    </submittedName>
</protein>
<dbReference type="InterPro" id="IPR001387">
    <property type="entry name" value="Cro/C1-type_HTH"/>
</dbReference>
<evidence type="ECO:0000313" key="2">
    <source>
        <dbReference type="EMBL" id="RZQ61499.1"/>
    </source>
</evidence>
<dbReference type="Proteomes" id="UP000292003">
    <property type="component" value="Unassembled WGS sequence"/>
</dbReference>
<dbReference type="OrthoDB" id="3626489at2"/>
<comment type="caution">
    <text evidence="2">The sequence shown here is derived from an EMBL/GenBank/DDBJ whole genome shotgun (WGS) entry which is preliminary data.</text>
</comment>
<dbReference type="CDD" id="cd00093">
    <property type="entry name" value="HTH_XRE"/>
    <property type="match status" value="1"/>
</dbReference>
<dbReference type="Gene3D" id="1.10.260.40">
    <property type="entry name" value="lambda repressor-like DNA-binding domains"/>
    <property type="match status" value="1"/>
</dbReference>
<evidence type="ECO:0000259" key="1">
    <source>
        <dbReference type="PROSITE" id="PS50943"/>
    </source>
</evidence>
<sequence length="445" mass="47361">MASVEQPMLTREHFGRELRRFRELAGLTQVQLAARLGYDHTYLSKLESGARAPRIAFARQADHLLNAAGALLRLATGGTAIGVSAPGGLPLPSTPPGAGTAPSPPVRRIDLPAFGVTCPLHDTEGCSVPVPATGLAELLLVKGRVPTADTDTLHGFAVLLTTYLKADAEVLTGDLSVPVERALRGLVELIPRARGAVSAGLLRLAAQYADLAGWLRVKRGQHGVGMMWLQRAVEWAMAAGNFATASEVMTNMSVLAWLEGDAATALEHSRAAAEVDRGRRWTVVQAKLYQARGHALLGDGEGFTTQAGEARRMAERLGDRDRIEAPWLFGAEGETFIASHLAGALRDLADTTGDRTMAARAVRFAETALETLPTRMHPSRPLLTLRLADSHACTGDLDAAIALARPVMPAVRSAGNTLLRKELARLRARLAGRSDALSYGPGRST</sequence>